<dbReference type="Proteomes" id="UP000572007">
    <property type="component" value="Unassembled WGS sequence"/>
</dbReference>
<dbReference type="InterPro" id="IPR005119">
    <property type="entry name" value="LysR_subst-bd"/>
</dbReference>
<dbReference type="Pfam" id="PF00126">
    <property type="entry name" value="HTH_1"/>
    <property type="match status" value="1"/>
</dbReference>
<keyword evidence="5" id="KW-0804">Transcription</keyword>
<keyword evidence="8" id="KW-1185">Reference proteome</keyword>
<evidence type="ECO:0000256" key="2">
    <source>
        <dbReference type="ARBA" id="ARBA00023015"/>
    </source>
</evidence>
<keyword evidence="3" id="KW-0238">DNA-binding</keyword>
<feature type="domain" description="HTH lysR-type" evidence="6">
    <location>
        <begin position="1"/>
        <end position="53"/>
    </location>
</feature>
<dbReference type="GO" id="GO:0003677">
    <property type="term" value="F:DNA binding"/>
    <property type="evidence" value="ECO:0007669"/>
    <property type="project" value="UniProtKB-KW"/>
</dbReference>
<sequence>METFLAVAEELHFGRAADRLLLSRARVSQLVQTLEARVGAPLLERTSRRVSLTPLGIQLRDDLLPHHCGVLDAVAEVTETARGVDGVLRVGFSSPLAGKLLIGAGDALRARHPGCTLDIREVQLSDRYSALRSGELDLQLIEFPATEPDLVCGPVLLRDARVLAVSTRNPLSQRRSVTVEDLTGQTVLFIGGVPGYFLDHVVPPVTPAGSPIRRSTTTRYWQELLAHVAADIGVTVTAAQGIEYYPRPDLVYVPFEEQAPIEYGLQWRASGLSARAAAFVRTAVKCAGSTR</sequence>
<organism evidence="7 8">
    <name type="scientific">Nocardia coubleae</name>
    <dbReference type="NCBI Taxonomy" id="356147"/>
    <lineage>
        <taxon>Bacteria</taxon>
        <taxon>Bacillati</taxon>
        <taxon>Actinomycetota</taxon>
        <taxon>Actinomycetes</taxon>
        <taxon>Mycobacteriales</taxon>
        <taxon>Nocardiaceae</taxon>
        <taxon>Nocardia</taxon>
    </lineage>
</organism>
<comment type="similarity">
    <text evidence="1">Belongs to the LysR transcriptional regulatory family.</text>
</comment>
<dbReference type="GO" id="GO:0003700">
    <property type="term" value="F:DNA-binding transcription factor activity"/>
    <property type="evidence" value="ECO:0007669"/>
    <property type="project" value="InterPro"/>
</dbReference>
<reference evidence="7 8" key="1">
    <citation type="submission" date="2020-04" db="EMBL/GenBank/DDBJ databases">
        <title>MicrobeNet Type strains.</title>
        <authorList>
            <person name="Nicholson A.C."/>
        </authorList>
    </citation>
    <scope>NUCLEOTIDE SEQUENCE [LARGE SCALE GENOMIC DNA]</scope>
    <source>
        <strain evidence="7 8">DSM 44960</strain>
    </source>
</reference>
<dbReference type="InterPro" id="IPR036390">
    <property type="entry name" value="WH_DNA-bd_sf"/>
</dbReference>
<dbReference type="PANTHER" id="PTHR30346:SF0">
    <property type="entry name" value="HCA OPERON TRANSCRIPTIONAL ACTIVATOR HCAR"/>
    <property type="match status" value="1"/>
</dbReference>
<evidence type="ECO:0000256" key="5">
    <source>
        <dbReference type="ARBA" id="ARBA00023163"/>
    </source>
</evidence>
<dbReference type="Pfam" id="PF03466">
    <property type="entry name" value="LysR_substrate"/>
    <property type="match status" value="1"/>
</dbReference>
<dbReference type="InterPro" id="IPR036388">
    <property type="entry name" value="WH-like_DNA-bd_sf"/>
</dbReference>
<evidence type="ECO:0000256" key="3">
    <source>
        <dbReference type="ARBA" id="ARBA00023125"/>
    </source>
</evidence>
<accession>A0A846WD32</accession>
<evidence type="ECO:0000256" key="4">
    <source>
        <dbReference type="ARBA" id="ARBA00023159"/>
    </source>
</evidence>
<dbReference type="AlphaFoldDB" id="A0A846WD32"/>
<proteinExistence type="inferred from homology"/>
<keyword evidence="4" id="KW-0010">Activator</keyword>
<dbReference type="InterPro" id="IPR000847">
    <property type="entry name" value="LysR_HTH_N"/>
</dbReference>
<comment type="caution">
    <text evidence="7">The sequence shown here is derived from an EMBL/GenBank/DDBJ whole genome shotgun (WGS) entry which is preliminary data.</text>
</comment>
<evidence type="ECO:0000256" key="1">
    <source>
        <dbReference type="ARBA" id="ARBA00009437"/>
    </source>
</evidence>
<keyword evidence="2" id="KW-0805">Transcription regulation</keyword>
<gene>
    <name evidence="7" type="ORF">HGA10_27495</name>
</gene>
<dbReference type="GO" id="GO:0032993">
    <property type="term" value="C:protein-DNA complex"/>
    <property type="evidence" value="ECO:0007669"/>
    <property type="project" value="TreeGrafter"/>
</dbReference>
<evidence type="ECO:0000313" key="8">
    <source>
        <dbReference type="Proteomes" id="UP000572007"/>
    </source>
</evidence>
<dbReference type="Gene3D" id="3.40.190.10">
    <property type="entry name" value="Periplasmic binding protein-like II"/>
    <property type="match status" value="2"/>
</dbReference>
<dbReference type="CDD" id="cd08414">
    <property type="entry name" value="PBP2_LTTR_aromatics_like"/>
    <property type="match status" value="1"/>
</dbReference>
<dbReference type="SUPFAM" id="SSF53850">
    <property type="entry name" value="Periplasmic binding protein-like II"/>
    <property type="match status" value="1"/>
</dbReference>
<dbReference type="PROSITE" id="PS50931">
    <property type="entry name" value="HTH_LYSR"/>
    <property type="match status" value="1"/>
</dbReference>
<dbReference type="EMBL" id="JAAXOM010000009">
    <property type="protein sequence ID" value="NKX91035.1"/>
    <property type="molecule type" value="Genomic_DNA"/>
</dbReference>
<evidence type="ECO:0000313" key="7">
    <source>
        <dbReference type="EMBL" id="NKX91035.1"/>
    </source>
</evidence>
<dbReference type="Gene3D" id="1.10.10.10">
    <property type="entry name" value="Winged helix-like DNA-binding domain superfamily/Winged helix DNA-binding domain"/>
    <property type="match status" value="1"/>
</dbReference>
<protein>
    <submittedName>
        <fullName evidence="7">LysR family transcriptional regulator</fullName>
    </submittedName>
</protein>
<name>A0A846WD32_9NOCA</name>
<evidence type="ECO:0000259" key="6">
    <source>
        <dbReference type="PROSITE" id="PS50931"/>
    </source>
</evidence>
<dbReference type="PANTHER" id="PTHR30346">
    <property type="entry name" value="TRANSCRIPTIONAL DUAL REGULATOR HCAR-RELATED"/>
    <property type="match status" value="1"/>
</dbReference>
<dbReference type="SUPFAM" id="SSF46785">
    <property type="entry name" value="Winged helix' DNA-binding domain"/>
    <property type="match status" value="1"/>
</dbReference>